<keyword evidence="1" id="KW-0645">Protease</keyword>
<accession>A0A9D2AZ03</accession>
<dbReference type="Gene3D" id="2.60.40.1120">
    <property type="entry name" value="Carboxypeptidase-like, regulatory domain"/>
    <property type="match status" value="2"/>
</dbReference>
<dbReference type="GO" id="GO:0004180">
    <property type="term" value="F:carboxypeptidase activity"/>
    <property type="evidence" value="ECO:0007669"/>
    <property type="project" value="UniProtKB-KW"/>
</dbReference>
<dbReference type="Proteomes" id="UP000824156">
    <property type="component" value="Unassembled WGS sequence"/>
</dbReference>
<dbReference type="EMBL" id="DXEZ01000241">
    <property type="protein sequence ID" value="HIX55103.1"/>
    <property type="molecule type" value="Genomic_DNA"/>
</dbReference>
<protein>
    <submittedName>
        <fullName evidence="1">Carboxypeptidase-like regulatory domain-containing protein</fullName>
    </submittedName>
</protein>
<reference evidence="1" key="2">
    <citation type="submission" date="2021-04" db="EMBL/GenBank/DDBJ databases">
        <authorList>
            <person name="Gilroy R."/>
        </authorList>
    </citation>
    <scope>NUCLEOTIDE SEQUENCE</scope>
    <source>
        <strain evidence="1">1719</strain>
    </source>
</reference>
<organism evidence="1 2">
    <name type="scientific">Candidatus Sphingobacterium stercoripullorum</name>
    <dbReference type="NCBI Taxonomy" id="2838759"/>
    <lineage>
        <taxon>Bacteria</taxon>
        <taxon>Pseudomonadati</taxon>
        <taxon>Bacteroidota</taxon>
        <taxon>Sphingobacteriia</taxon>
        <taxon>Sphingobacteriales</taxon>
        <taxon>Sphingobacteriaceae</taxon>
        <taxon>Sphingobacterium</taxon>
    </lineage>
</organism>
<dbReference type="Pfam" id="PF13715">
    <property type="entry name" value="CarbopepD_reg_2"/>
    <property type="match status" value="1"/>
</dbReference>
<keyword evidence="1" id="KW-0121">Carboxypeptidase</keyword>
<evidence type="ECO:0000313" key="1">
    <source>
        <dbReference type="EMBL" id="HIX55103.1"/>
    </source>
</evidence>
<name>A0A9D2AZ03_9SPHI</name>
<proteinExistence type="predicted"/>
<keyword evidence="1" id="KW-0378">Hydrolase</keyword>
<comment type="caution">
    <text evidence="1">The sequence shown here is derived from an EMBL/GenBank/DDBJ whole genome shotgun (WGS) entry which is preliminary data.</text>
</comment>
<dbReference type="SUPFAM" id="SSF49464">
    <property type="entry name" value="Carboxypeptidase regulatory domain-like"/>
    <property type="match status" value="2"/>
</dbReference>
<dbReference type="Pfam" id="PF13620">
    <property type="entry name" value="CarboxypepD_reg"/>
    <property type="match status" value="1"/>
</dbReference>
<reference evidence="1" key="1">
    <citation type="journal article" date="2021" name="PeerJ">
        <title>Extensive microbial diversity within the chicken gut microbiome revealed by metagenomics and culture.</title>
        <authorList>
            <person name="Gilroy R."/>
            <person name="Ravi A."/>
            <person name="Getino M."/>
            <person name="Pursley I."/>
            <person name="Horton D.L."/>
            <person name="Alikhan N.F."/>
            <person name="Baker D."/>
            <person name="Gharbi K."/>
            <person name="Hall N."/>
            <person name="Watson M."/>
            <person name="Adriaenssens E.M."/>
            <person name="Foster-Nyarko E."/>
            <person name="Jarju S."/>
            <person name="Secka A."/>
            <person name="Antonio M."/>
            <person name="Oren A."/>
            <person name="Chaudhuri R.R."/>
            <person name="La Ragione R."/>
            <person name="Hildebrand F."/>
            <person name="Pallen M.J."/>
        </authorList>
    </citation>
    <scope>NUCLEOTIDE SEQUENCE</scope>
    <source>
        <strain evidence="1">1719</strain>
    </source>
</reference>
<evidence type="ECO:0000313" key="2">
    <source>
        <dbReference type="Proteomes" id="UP000824156"/>
    </source>
</evidence>
<gene>
    <name evidence="1" type="ORF">H9853_08755</name>
</gene>
<sequence>MMVRIKNIGAFLIWLIGLLFIQQGNAQITIQTQVLPPYQSHIDAYVSRPDLMLLTLTNTSSQSHRVQLTGHISGDNGISVRLKDGVRSTRPIEIAPMQTLSINASDIAYLFDYSNLIMEGIQERDFVRGTGLPEGFYTICIQALNYDDHSIKLSPDEPMGCSMIALQNIEPPSIISPFNEQEVSSTGPQSIPITWSTPVGTPPTLEYLVRVVEVYAGQNPNEAVMNTTPIFERTVNQNMLLYGPAEPSLVPGRQYALVVEARDPMGKLAIRNQGRSEVVSFVYGEDDELKLAGTQESGAKASLSNVNTEIERSFATHKIIGEIRGALKNSEATLDAVSDVRTLKTSFGEKFTPNVSSTLIRTSENVNTNLVSPTLALRADPTLGTNYSSLGVGTFKGLNSSTSQAVISGINNLSTGGSNIAISSGVNAAAITGGMAQVEVSKVNVSEDRYREDFPIENSKVSLFGAVSRGRSSLSPSGALNRLIATGETDDQGQFSLELTDPQYTDFSEFSQLFITVKHEDFEIIDHEIDPSVLNDDKVIDIGTLFTTAKTYRLSPSVNLMSSKDIELSDENVKLTVYRDQEDIQQNPYLKHEGNLKGSQRVSRYINGKTMVAVAQVESNISSTSLMAPIFYSGNTFVEIEPSTKQLKRREVKLVAPEGQVSSKEVLVYSPKFNLELAAPAVSGRVVLKAGEHSIGIGNAVVKVSYNEDDVIQVGTVSFAQNINLQSSAGLQAVVGNKANVGDMVVQSSSSLTSTPSSVSPIPSASGLTYVAAPMVSVHSVPVGISSNGQFDASAVTSATNWTTQASSGMDIQGIRSPSELATGFLTNNNVLTTKTDSTGNFYIGNLPLLKEGAKYRIHLTRVPASYENLEVNPKEKSMEFTSSSGKAEVLNFEVLPEMLQIAGKVVDESNKPVPNARLNFKGGSVYFQSDGEGKFSTEYMSGTHTLVVNKTGYVPLEQEIIIDKNVKVLDRTQRPTQDLQILSERFNVNEALVATVGKTSVLKKSFTASGNASAEQEITVQEHNVGSIGPLERLRGKVKFIVRDAEDPAVLISGAEIALFDTLSTTNDKGEWTYEGFGGEVLVTVTPEESSSYVAEQYSINIEANGQLEEVYVDLSKGVKVSGKVSSSNAALAGAEITLDGRFYIHTKTDEEGNYSLFVPQGEDVLIASKVGYYTDSKAEDFLAGEDIELNFDLRDGEGRNISTLLGFEIQLDESKENPDDEEGAIWKGKFVNLTANQTLFKGSKRSELGFEKLKVTFDADGNAIPENNQVVTTVKTIRLKLFDYLPVLLEGDEYITVKRNPLNKGSIGGKLRLDGTSFLSKNLGLGFLGLKDTYVSPHADTRMVDVEVFQEDEDAGIPELTLNLVGLSDTTVASVDLYGFNFELDLENSKVSQLGFTLAGSIKTPSLGIVQSTELKVKELSINKDFEVNKFQVAESDLPKIKVKDWEIALGSIAFDDGDFEFAGALKVNGKLSSSPLELEFSELKMAKDAIFGGTFHIPESGLDILGVASIKGMVDKPLSFTRIGNTSEYSLTGAGEFTFQKLIAKTIKVNSFHVQTDGVFDLDIPVDVKADLGFAELKINGLNIGNPDGGKAFIEVQGEFKTDVSMLSFEAANIKFQTNSAGNVTFSVDSISASLKTPVFDSSIALSIVDDDDKKGFAGKGNLLIPKTSIEAEVGFHYYKLTQGGVDLGAEFAAGANIMISPAVSIVKLSGGFSYNTSNKDFAVRVGGAVSLTGMDRLMKLDNINLGVKSSNGGIVIDGGVDLVVVDVATLAEATVTLDLPNKHFTVNVKSSIALPKDIGRADIDGLMKVQWKNDKVFAFLGVKADLEVMKVITAQGSLVLAYNLDKTKSNSDPEIKKYFALMDDDLAVYADTDFSGIYLDVKKNLNFTPPKLDIKIASVTASYVSNKHILVYANFAKNDYKVSYSTNTSASIDVAFFGMDVAGVNGSFQGSLSGAYLGSQWSLNGNIAGSFEAGVGGNWRKASCNSIDAGWFWVAAKACISGYLDVGYRNRQLTFSAGLGKK</sequence>
<dbReference type="InterPro" id="IPR008969">
    <property type="entry name" value="CarboxyPept-like_regulatory"/>
</dbReference>